<protein>
    <submittedName>
        <fullName evidence="1">TIGR00725 family protein</fullName>
    </submittedName>
</protein>
<reference evidence="1 2" key="1">
    <citation type="journal article" date="2016" name="C (Basel)">
        <title>Selective Growth of and Electricity Production by Marine Exoelectrogenic Bacteria in Self-Aggregated Hydrogel of Microbially Reduced Graphene Oxide.</title>
        <authorList>
            <person name="Yoshida N."/>
            <person name="Goto Y."/>
            <person name="Miyata Y."/>
        </authorList>
    </citation>
    <scope>NUCLEOTIDE SEQUENCE [LARGE SCALE GENOMIC DNA]</scope>
    <source>
        <strain evidence="1 2">NIT-T3</strain>
    </source>
</reference>
<dbReference type="RefSeq" id="WP_221249006.1">
    <property type="nucleotide sequence ID" value="NZ_AP024355.1"/>
</dbReference>
<evidence type="ECO:0000313" key="2">
    <source>
        <dbReference type="Proteomes" id="UP001319827"/>
    </source>
</evidence>
<dbReference type="PANTHER" id="PTHR43393">
    <property type="entry name" value="CYTOKININ RIBOSIDE 5'-MONOPHOSPHATE PHOSPHORIBOHYDROLASE"/>
    <property type="match status" value="1"/>
</dbReference>
<dbReference type="NCBIfam" id="TIGR00725">
    <property type="entry name" value="TIGR00725 family protein"/>
    <property type="match status" value="1"/>
</dbReference>
<dbReference type="InterPro" id="IPR052341">
    <property type="entry name" value="LOG_family_nucleotidases"/>
</dbReference>
<keyword evidence="2" id="KW-1185">Reference proteome</keyword>
<name>A0ABM8HUA8_9BACT</name>
<reference evidence="1 2" key="2">
    <citation type="journal article" date="2021" name="Int. J. Syst. Evol. Microbiol.">
        <title>Isolation and Polyphasic Characterization of Desulfuromonas versatilis sp. Nov., an Electrogenic Bacteria Capable of Versatile Metabolism Isolated from a Graphene Oxide-Reducing Enrichment Culture.</title>
        <authorList>
            <person name="Xie L."/>
            <person name="Yoshida N."/>
            <person name="Ishii S."/>
            <person name="Meng L."/>
        </authorList>
    </citation>
    <scope>NUCLEOTIDE SEQUENCE [LARGE SCALE GENOMIC DNA]</scope>
    <source>
        <strain evidence="1 2">NIT-T3</strain>
    </source>
</reference>
<proteinExistence type="predicted"/>
<accession>A0ABM8HUA8</accession>
<dbReference type="Proteomes" id="UP001319827">
    <property type="component" value="Chromosome"/>
</dbReference>
<dbReference type="Pfam" id="PF18306">
    <property type="entry name" value="LDcluster4"/>
    <property type="match status" value="1"/>
</dbReference>
<dbReference type="PANTHER" id="PTHR43393:SF3">
    <property type="entry name" value="LYSINE DECARBOXYLASE-LIKE PROTEIN"/>
    <property type="match status" value="1"/>
</dbReference>
<sequence>MERRTANPKPRLIIGVIGAANPSEQGYAAAREVGRRIAEAGAVLVCGGLGGVMEAACRGCVEAGGETLGILPGAGAEQANPWVTLAVPTNMGHARNVIIAHTARALIAVEGEFGTLSEMAIGLKLERPVAALGSWPGLPGAVYCDTPEQAVRSVLERLGCCNDHEGG</sequence>
<evidence type="ECO:0000313" key="1">
    <source>
        <dbReference type="EMBL" id="BCR05588.1"/>
    </source>
</evidence>
<dbReference type="EMBL" id="AP024355">
    <property type="protein sequence ID" value="BCR05588.1"/>
    <property type="molecule type" value="Genomic_DNA"/>
</dbReference>
<dbReference type="InterPro" id="IPR041164">
    <property type="entry name" value="LDcluster4"/>
</dbReference>
<gene>
    <name evidence="1" type="ORF">DESUT3_26570</name>
</gene>
<organism evidence="1 2">
    <name type="scientific">Desulfuromonas versatilis</name>
    <dbReference type="NCBI Taxonomy" id="2802975"/>
    <lineage>
        <taxon>Bacteria</taxon>
        <taxon>Pseudomonadati</taxon>
        <taxon>Thermodesulfobacteriota</taxon>
        <taxon>Desulfuromonadia</taxon>
        <taxon>Desulfuromonadales</taxon>
        <taxon>Desulfuromonadaceae</taxon>
        <taxon>Desulfuromonas</taxon>
    </lineage>
</organism>
<dbReference type="InterPro" id="IPR005268">
    <property type="entry name" value="CHP00725"/>
</dbReference>
<dbReference type="Gene3D" id="3.40.50.450">
    <property type="match status" value="1"/>
</dbReference>
<dbReference type="SUPFAM" id="SSF102405">
    <property type="entry name" value="MCP/YpsA-like"/>
    <property type="match status" value="1"/>
</dbReference>